<dbReference type="OrthoDB" id="9786803at2"/>
<evidence type="ECO:0000313" key="2">
    <source>
        <dbReference type="EMBL" id="SCS72398.1"/>
    </source>
</evidence>
<dbReference type="Proteomes" id="UP000095412">
    <property type="component" value="Unassembled WGS sequence"/>
</dbReference>
<dbReference type="EMBL" id="FMPI01000005">
    <property type="protein sequence ID" value="SCS72398.1"/>
    <property type="molecule type" value="Genomic_DNA"/>
</dbReference>
<evidence type="ECO:0000313" key="3">
    <source>
        <dbReference type="EMBL" id="SCS76402.1"/>
    </source>
</evidence>
<dbReference type="Gene3D" id="3.40.50.300">
    <property type="entry name" value="P-loop containing nucleotide triphosphate hydrolases"/>
    <property type="match status" value="1"/>
</dbReference>
<dbReference type="AlphaFoldDB" id="A0A1D4KR80"/>
<dbReference type="SUPFAM" id="SSF52540">
    <property type="entry name" value="P-loop containing nucleoside triphosphate hydrolases"/>
    <property type="match status" value="1"/>
</dbReference>
<dbReference type="EMBL" id="FMPG01000003">
    <property type="protein sequence ID" value="SCS76402.1"/>
    <property type="molecule type" value="Genomic_DNA"/>
</dbReference>
<name>A0A1D4KR80_9STAP</name>
<dbReference type="Pfam" id="PF03205">
    <property type="entry name" value="MobB"/>
    <property type="match status" value="1"/>
</dbReference>
<accession>A0A1D4KR80</accession>
<keyword evidence="4" id="KW-1185">Reference proteome</keyword>
<reference evidence="2 4" key="2">
    <citation type="submission" date="2016-09" db="EMBL/GenBank/DDBJ databases">
        <authorList>
            <consortium name="Pathogen Informatics"/>
            <person name="Sun Q."/>
            <person name="Inoue M."/>
        </authorList>
    </citation>
    <scope>NUCLEOTIDE SEQUENCE [LARGE SCALE GENOMIC DNA]</scope>
    <source>
        <strain evidence="2 4">82C</strain>
    </source>
</reference>
<dbReference type="GO" id="GO:0006777">
    <property type="term" value="P:Mo-molybdopterin cofactor biosynthetic process"/>
    <property type="evidence" value="ECO:0007669"/>
    <property type="project" value="InterPro"/>
</dbReference>
<gene>
    <name evidence="3" type="primary">mobB</name>
    <name evidence="3" type="ORF">SAMEA2297795_01087</name>
    <name evidence="2" type="ORF">SAMEA2297796_01016</name>
</gene>
<dbReference type="Proteomes" id="UP000095768">
    <property type="component" value="Unassembled WGS sequence"/>
</dbReference>
<dbReference type="GO" id="GO:0005525">
    <property type="term" value="F:GTP binding"/>
    <property type="evidence" value="ECO:0007669"/>
    <property type="project" value="InterPro"/>
</dbReference>
<sequence length="163" mass="18537">MILQIVGFKNSGKTTLMAHTIKILKSHQLTVATIKHHGSHQNEEAEMDITLQADDVDHMKHFNAGADQSIVQGESFQQTVTRKENQSLDKIISESVTINTNIILIEGFKSASYDKVVVYKDEQELQLLRNLSNIKYCINMNGMSALTAYDQWLEHYFNIKGMH</sequence>
<dbReference type="NCBIfam" id="TIGR00176">
    <property type="entry name" value="mobB"/>
    <property type="match status" value="1"/>
</dbReference>
<dbReference type="InterPro" id="IPR052539">
    <property type="entry name" value="MGD_biosynthesis_adapter"/>
</dbReference>
<dbReference type="PANTHER" id="PTHR40072">
    <property type="entry name" value="MOLYBDOPTERIN-GUANINE DINUCLEOTIDE BIOSYNTHESIS ADAPTER PROTEIN-RELATED"/>
    <property type="match status" value="1"/>
</dbReference>
<dbReference type="RefSeq" id="WP_069995226.1">
    <property type="nucleotide sequence ID" value="NZ_FMPG01000003.1"/>
</dbReference>
<dbReference type="InterPro" id="IPR027417">
    <property type="entry name" value="P-loop_NTPase"/>
</dbReference>
<organism evidence="3 5">
    <name type="scientific">Staphylococcus caeli</name>
    <dbReference type="NCBI Taxonomy" id="2201815"/>
    <lineage>
        <taxon>Bacteria</taxon>
        <taxon>Bacillati</taxon>
        <taxon>Bacillota</taxon>
        <taxon>Bacilli</taxon>
        <taxon>Bacillales</taxon>
        <taxon>Staphylococcaceae</taxon>
        <taxon>Staphylococcus</taxon>
    </lineage>
</organism>
<dbReference type="InterPro" id="IPR004435">
    <property type="entry name" value="MobB_dom"/>
</dbReference>
<reference evidence="3 5" key="1">
    <citation type="submission" date="2016-09" db="EMBL/GenBank/DDBJ databases">
        <authorList>
            <consortium name="Pathogen Informatics"/>
        </authorList>
    </citation>
    <scope>NUCLEOTIDE SEQUENCE [LARGE SCALE GENOMIC DNA]</scope>
    <source>
        <strain evidence="3 5">82B</strain>
    </source>
</reference>
<evidence type="ECO:0000313" key="4">
    <source>
        <dbReference type="Proteomes" id="UP000095412"/>
    </source>
</evidence>
<protein>
    <submittedName>
        <fullName evidence="3">Molybdopterin-guanine dinucleotide biosynthesis protein B</fullName>
    </submittedName>
</protein>
<proteinExistence type="predicted"/>
<dbReference type="PANTHER" id="PTHR40072:SF1">
    <property type="entry name" value="MOLYBDOPTERIN-GUANINE DINUCLEOTIDE BIOSYNTHESIS ADAPTER PROTEIN"/>
    <property type="match status" value="1"/>
</dbReference>
<feature type="domain" description="Molybdopterin-guanine dinucleotide biosynthesis protein B (MobB)" evidence="1">
    <location>
        <begin position="2"/>
        <end position="128"/>
    </location>
</feature>
<evidence type="ECO:0000259" key="1">
    <source>
        <dbReference type="Pfam" id="PF03205"/>
    </source>
</evidence>
<evidence type="ECO:0000313" key="5">
    <source>
        <dbReference type="Proteomes" id="UP000095768"/>
    </source>
</evidence>